<proteinExistence type="predicted"/>
<keyword evidence="2" id="KW-1185">Reference proteome</keyword>
<comment type="caution">
    <text evidence="1">The sequence shown here is derived from an EMBL/GenBank/DDBJ whole genome shotgun (WGS) entry which is preliminary data.</text>
</comment>
<evidence type="ECO:0000313" key="2">
    <source>
        <dbReference type="Proteomes" id="UP000831701"/>
    </source>
</evidence>
<gene>
    <name evidence="1" type="ORF">L3Q82_001074</name>
</gene>
<evidence type="ECO:0000313" key="1">
    <source>
        <dbReference type="EMBL" id="KAI3364890.1"/>
    </source>
</evidence>
<protein>
    <submittedName>
        <fullName evidence="1">Uncharacterized protein</fullName>
    </submittedName>
</protein>
<dbReference type="Proteomes" id="UP000831701">
    <property type="component" value="Chromosome 12"/>
</dbReference>
<sequence>MWLCGLIPDFALQLWIQLFRADHNTKLYSKERTGKYLPDVEVRAVKELLEEEVLDLSAANGTDIPYEGWMGIEFTLPKNAVSGMSDKPVRVPILVASSDYERPIIGFNVIEELAQRDSSEASTPSEGYKINPKEVEAVQALKNETPATVREERTGKYLPDVEVRAVKELLEEEVLDLSAANGTDIPYEGWMGIEFTREVCYVSAEGYKINPKEVEAVQALKNETPATVRERKIRGVEESGQQGQIKVKYSTYPDDTASSSEKEYLMLTEKRQTGPTLNVEAEEFIPRIEAQDREPEEALLLEQHAEEEHVGERHCTDEVSATESESEDEQKDADTKRRPTRARQPRRVYTYNQFLCSGLLVYRRPSCDLYAVPLKAA</sequence>
<reference evidence="1" key="1">
    <citation type="submission" date="2022-04" db="EMBL/GenBank/DDBJ databases">
        <title>Jade perch genome.</title>
        <authorList>
            <person name="Chao B."/>
        </authorList>
    </citation>
    <scope>NUCLEOTIDE SEQUENCE</scope>
    <source>
        <strain evidence="1">CB-2022</strain>
    </source>
</reference>
<organism evidence="1 2">
    <name type="scientific">Scortum barcoo</name>
    <name type="common">barcoo grunter</name>
    <dbReference type="NCBI Taxonomy" id="214431"/>
    <lineage>
        <taxon>Eukaryota</taxon>
        <taxon>Metazoa</taxon>
        <taxon>Chordata</taxon>
        <taxon>Craniata</taxon>
        <taxon>Vertebrata</taxon>
        <taxon>Euteleostomi</taxon>
        <taxon>Actinopterygii</taxon>
        <taxon>Neopterygii</taxon>
        <taxon>Teleostei</taxon>
        <taxon>Neoteleostei</taxon>
        <taxon>Acanthomorphata</taxon>
        <taxon>Eupercaria</taxon>
        <taxon>Centrarchiformes</taxon>
        <taxon>Terapontoidei</taxon>
        <taxon>Terapontidae</taxon>
        <taxon>Scortum</taxon>
    </lineage>
</organism>
<dbReference type="EMBL" id="CM041542">
    <property type="protein sequence ID" value="KAI3364890.1"/>
    <property type="molecule type" value="Genomic_DNA"/>
</dbReference>
<accession>A0ACB8WB53</accession>
<name>A0ACB8WB53_9TELE</name>